<dbReference type="Pfam" id="PF23055">
    <property type="entry name" value="DUF7041"/>
    <property type="match status" value="1"/>
</dbReference>
<protein>
    <recommendedName>
        <fullName evidence="1">DUF7041 domain-containing protein</fullName>
    </recommendedName>
</protein>
<reference evidence="2" key="1">
    <citation type="submission" date="2020-08" db="EMBL/GenBank/DDBJ databases">
        <title>Multicomponent nature underlies the extraordinary mechanical properties of spider dragline silk.</title>
        <authorList>
            <person name="Kono N."/>
            <person name="Nakamura H."/>
            <person name="Mori M."/>
            <person name="Yoshida Y."/>
            <person name="Ohtoshi R."/>
            <person name="Malay A.D."/>
            <person name="Moran D.A.P."/>
            <person name="Tomita M."/>
            <person name="Numata K."/>
            <person name="Arakawa K."/>
        </authorList>
    </citation>
    <scope>NUCLEOTIDE SEQUENCE</scope>
</reference>
<dbReference type="AlphaFoldDB" id="A0A8X6X532"/>
<accession>A0A8X6X532</accession>
<comment type="caution">
    <text evidence="2">The sequence shown here is derived from an EMBL/GenBank/DDBJ whole genome shotgun (WGS) entry which is preliminary data.</text>
</comment>
<dbReference type="OrthoDB" id="6431610at2759"/>
<sequence>MNDVSDIKIPAYNFNDPALWFTISDSTFQLCCLKAITDSRTKFNYSNTHRTPEADTMIRDVIMNHDHVDPYKITRAKLIKQRSESSHQEIKKLFIREEVMRSTSQLIITCYEAACRIP</sequence>
<evidence type="ECO:0000313" key="2">
    <source>
        <dbReference type="EMBL" id="GFY46169.1"/>
    </source>
</evidence>
<dbReference type="Proteomes" id="UP000886998">
    <property type="component" value="Unassembled WGS sequence"/>
</dbReference>
<dbReference type="EMBL" id="BMAV01005228">
    <property type="protein sequence ID" value="GFY46169.1"/>
    <property type="molecule type" value="Genomic_DNA"/>
</dbReference>
<dbReference type="PANTHER" id="PTHR33327:SF3">
    <property type="entry name" value="RNA-DIRECTED DNA POLYMERASE"/>
    <property type="match status" value="1"/>
</dbReference>
<gene>
    <name evidence="2" type="ORF">TNIN_99211</name>
</gene>
<keyword evidence="3" id="KW-1185">Reference proteome</keyword>
<name>A0A8X6X532_9ARAC</name>
<organism evidence="2 3">
    <name type="scientific">Trichonephila inaurata madagascariensis</name>
    <dbReference type="NCBI Taxonomy" id="2747483"/>
    <lineage>
        <taxon>Eukaryota</taxon>
        <taxon>Metazoa</taxon>
        <taxon>Ecdysozoa</taxon>
        <taxon>Arthropoda</taxon>
        <taxon>Chelicerata</taxon>
        <taxon>Arachnida</taxon>
        <taxon>Araneae</taxon>
        <taxon>Araneomorphae</taxon>
        <taxon>Entelegynae</taxon>
        <taxon>Araneoidea</taxon>
        <taxon>Nephilidae</taxon>
        <taxon>Trichonephila</taxon>
        <taxon>Trichonephila inaurata</taxon>
    </lineage>
</organism>
<evidence type="ECO:0000259" key="1">
    <source>
        <dbReference type="Pfam" id="PF23055"/>
    </source>
</evidence>
<dbReference type="InterPro" id="IPR055469">
    <property type="entry name" value="DUF7041"/>
</dbReference>
<evidence type="ECO:0000313" key="3">
    <source>
        <dbReference type="Proteomes" id="UP000886998"/>
    </source>
</evidence>
<dbReference type="PANTHER" id="PTHR33327">
    <property type="entry name" value="ENDONUCLEASE"/>
    <property type="match status" value="1"/>
</dbReference>
<proteinExistence type="predicted"/>
<feature type="domain" description="DUF7041" evidence="1">
    <location>
        <begin position="9"/>
        <end position="93"/>
    </location>
</feature>